<dbReference type="SUPFAM" id="SSF48537">
    <property type="entry name" value="Phospholipase C/P1 nuclease"/>
    <property type="match status" value="1"/>
</dbReference>
<dbReference type="OrthoDB" id="188210at2"/>
<dbReference type="AlphaFoldDB" id="A0A556QL60"/>
<feature type="signal peptide" evidence="1">
    <location>
        <begin position="1"/>
        <end position="20"/>
    </location>
</feature>
<name>A0A556QL60_9BACT</name>
<organism evidence="2 3">
    <name type="scientific">Rariglobus hedericola</name>
    <dbReference type="NCBI Taxonomy" id="2597822"/>
    <lineage>
        <taxon>Bacteria</taxon>
        <taxon>Pseudomonadati</taxon>
        <taxon>Verrucomicrobiota</taxon>
        <taxon>Opitutia</taxon>
        <taxon>Opitutales</taxon>
        <taxon>Opitutaceae</taxon>
        <taxon>Rariglobus</taxon>
    </lineage>
</organism>
<comment type="caution">
    <text evidence="2">The sequence shown here is derived from an EMBL/GenBank/DDBJ whole genome shotgun (WGS) entry which is preliminary data.</text>
</comment>
<evidence type="ECO:0000313" key="2">
    <source>
        <dbReference type="EMBL" id="TSJ77385.1"/>
    </source>
</evidence>
<protein>
    <recommendedName>
        <fullName evidence="4">Nuclease</fullName>
    </recommendedName>
</protein>
<feature type="chain" id="PRO_5021902108" description="Nuclease" evidence="1">
    <location>
        <begin position="21"/>
        <end position="349"/>
    </location>
</feature>
<evidence type="ECO:0000256" key="1">
    <source>
        <dbReference type="SAM" id="SignalP"/>
    </source>
</evidence>
<accession>A0A556QL60</accession>
<sequence>MLFRRLALFLAAAASLHAWDYEGHRTVNQLALAGLPEEFPAFVKTPAAAERIAFLAGEPDRWRSTNELPLKHVNGPDHFLDFEYLDDAGLPVATLSEFRYVYTAQFAAAHAAHPEKFPAVDPDKNKDHTRELIGYLPWAIIENYAKLKSAFSYLRAFEENGTPDEIANAQANALYIMGVMGHYVGDGSQPLHTTKHHNGWVGENPHNYTRSSSIHAWIDGGYIALGGLSTADLVARARPAHDLAIRPEGSPPATRNLIFEQTLAYLLTQHALVEPLYQLDQTGALKPGSADGGKAGREFIGEQLLRGGEMLSSLWLTAWKQAAPDVYLRAQLVKRKAAATATAAPATAQ</sequence>
<evidence type="ECO:0000313" key="3">
    <source>
        <dbReference type="Proteomes" id="UP000315648"/>
    </source>
</evidence>
<dbReference type="GO" id="GO:0016788">
    <property type="term" value="F:hydrolase activity, acting on ester bonds"/>
    <property type="evidence" value="ECO:0007669"/>
    <property type="project" value="InterPro"/>
</dbReference>
<reference evidence="2 3" key="1">
    <citation type="submission" date="2019-07" db="EMBL/GenBank/DDBJ databases">
        <title>Description of 53C-WASEF.</title>
        <authorList>
            <person name="Pitt A."/>
            <person name="Hahn M.W."/>
        </authorList>
    </citation>
    <scope>NUCLEOTIDE SEQUENCE [LARGE SCALE GENOMIC DNA]</scope>
    <source>
        <strain evidence="2 3">53C-WASEF</strain>
    </source>
</reference>
<keyword evidence="3" id="KW-1185">Reference proteome</keyword>
<dbReference type="Proteomes" id="UP000315648">
    <property type="component" value="Unassembled WGS sequence"/>
</dbReference>
<dbReference type="InterPro" id="IPR008947">
    <property type="entry name" value="PLipase_C/P1_nuclease_dom_sf"/>
</dbReference>
<keyword evidence="1" id="KW-0732">Signal</keyword>
<dbReference type="Gene3D" id="1.10.575.10">
    <property type="entry name" value="P1 Nuclease"/>
    <property type="match status" value="1"/>
</dbReference>
<dbReference type="RefSeq" id="WP_144353788.1">
    <property type="nucleotide sequence ID" value="NZ_CBCRVV010000008.1"/>
</dbReference>
<dbReference type="EMBL" id="VMBG01000002">
    <property type="protein sequence ID" value="TSJ77385.1"/>
    <property type="molecule type" value="Genomic_DNA"/>
</dbReference>
<evidence type="ECO:0008006" key="4">
    <source>
        <dbReference type="Google" id="ProtNLM"/>
    </source>
</evidence>
<gene>
    <name evidence="2" type="ORF">FPL22_14945</name>
</gene>
<proteinExistence type="predicted"/>